<protein>
    <submittedName>
        <fullName evidence="1">Uncharacterized protein</fullName>
    </submittedName>
</protein>
<gene>
    <name evidence="1" type="ORF">DES35_101849</name>
</gene>
<accession>A0A369A876</accession>
<dbReference type="EMBL" id="QPJS01000001">
    <property type="protein sequence ID" value="RCX05562.1"/>
    <property type="molecule type" value="Genomic_DNA"/>
</dbReference>
<dbReference type="Proteomes" id="UP000253517">
    <property type="component" value="Unassembled WGS sequence"/>
</dbReference>
<organism evidence="1 2">
    <name type="scientific">Schleiferia thermophila</name>
    <dbReference type="NCBI Taxonomy" id="884107"/>
    <lineage>
        <taxon>Bacteria</taxon>
        <taxon>Pseudomonadati</taxon>
        <taxon>Bacteroidota</taxon>
        <taxon>Flavobacteriia</taxon>
        <taxon>Flavobacteriales</taxon>
        <taxon>Schleiferiaceae</taxon>
        <taxon>Schleiferia</taxon>
    </lineage>
</organism>
<keyword evidence="2" id="KW-1185">Reference proteome</keyword>
<evidence type="ECO:0000313" key="1">
    <source>
        <dbReference type="EMBL" id="RCX05562.1"/>
    </source>
</evidence>
<dbReference type="AlphaFoldDB" id="A0A369A876"/>
<reference evidence="1 2" key="1">
    <citation type="submission" date="2018-07" db="EMBL/GenBank/DDBJ databases">
        <title>Genomic Encyclopedia of Type Strains, Phase IV (KMG-IV): sequencing the most valuable type-strain genomes for metagenomic binning, comparative biology and taxonomic classification.</title>
        <authorList>
            <person name="Goeker M."/>
        </authorList>
    </citation>
    <scope>NUCLEOTIDE SEQUENCE [LARGE SCALE GENOMIC DNA]</scope>
    <source>
        <strain evidence="1 2">DSM 21410</strain>
    </source>
</reference>
<sequence length="92" mass="10546">MAIIFAAMNKNKRKRVLFLPILILTLYYTKAQDITKDTLTFASLKKSRLSFILSDTYLIGGLNTSGIYYSNNFRKLSYKSGFSIGVEQYFPL</sequence>
<comment type="caution">
    <text evidence="1">The sequence shown here is derived from an EMBL/GenBank/DDBJ whole genome shotgun (WGS) entry which is preliminary data.</text>
</comment>
<evidence type="ECO:0000313" key="2">
    <source>
        <dbReference type="Proteomes" id="UP000253517"/>
    </source>
</evidence>
<proteinExistence type="predicted"/>
<name>A0A369A876_9FLAO</name>